<evidence type="ECO:0000256" key="1">
    <source>
        <dbReference type="ARBA" id="ARBA00004141"/>
    </source>
</evidence>
<dbReference type="Gene3D" id="3.40.50.720">
    <property type="entry name" value="NAD(P)-binding Rossmann-like Domain"/>
    <property type="match status" value="1"/>
</dbReference>
<proteinExistence type="inferred from homology"/>
<dbReference type="InterPro" id="IPR020904">
    <property type="entry name" value="Sc_DH/Rdtase_CS"/>
</dbReference>
<dbReference type="EMBL" id="KI911139">
    <property type="protein sequence ID" value="ETS06335.1"/>
    <property type="molecule type" value="Genomic_DNA"/>
</dbReference>
<reference evidence="14" key="1">
    <citation type="journal article" date="2013" name="Ind. Biotechnol.">
        <title>Comparative genomics analysis of Trichoderma reesei strains.</title>
        <authorList>
            <person name="Koike H."/>
            <person name="Aerts A."/>
            <person name="LaButti K."/>
            <person name="Grigoriev I.V."/>
            <person name="Baker S.E."/>
        </authorList>
    </citation>
    <scope>NUCLEOTIDE SEQUENCE [LARGE SCALE GENOMIC DNA]</scope>
    <source>
        <strain evidence="14">ATCC 56765 / BCRC 32924 / NRRL 11460 / Rut C-30</strain>
    </source>
</reference>
<protein>
    <recommendedName>
        <fullName evidence="10">Short-chain dehydrogenase/reductase 3</fullName>
    </recommendedName>
    <alternativeName>
        <fullName evidence="11">Retinal short-chain dehydrogenase/reductase 1</fullName>
    </alternativeName>
</protein>
<evidence type="ECO:0000313" key="14">
    <source>
        <dbReference type="Proteomes" id="UP000024376"/>
    </source>
</evidence>
<evidence type="ECO:0000256" key="10">
    <source>
        <dbReference type="ARBA" id="ARBA00068717"/>
    </source>
</evidence>
<sequence>MPMHKGILPREGFCADVILKLIRRTILNPNLLLPLILLARYTKRGQDLSILHPKAARRLKLLFYLAVARGLSGWFSDRVRNNWVSDKYDWSKEIVLITGGAAGIGAAMVKLLDELKIRVVVLDVQRMTYAASSRVSHFYCDVRSPANVAAVAERVVGQIGHPTVVINNAGVCRGKTILDATPEDVRFTFDVNALAPFWVTKTFLPHMIAQNHGMVVTVSSFASWVTAPNMVDYAASKAAAMSFHEGLSAELQTRYKAPKIRTVIVHPGGTKTPLFTGYSQGARFLLPLQEPESVAEAIVKQILSGRSGQVVMPEAGGMLPAVRVYPDWRSYRVRSRAQRSMLNFKGRQVIEDVAAPFETKDSVQAVSTA</sequence>
<dbReference type="KEGG" id="trr:M419DRAFT_4616"/>
<keyword evidence="5" id="KW-1133">Transmembrane helix</keyword>
<dbReference type="HOGENOM" id="CLU_010194_5_0_1"/>
<evidence type="ECO:0000256" key="7">
    <source>
        <dbReference type="ARBA" id="ARBA00023098"/>
    </source>
</evidence>
<dbReference type="PRINTS" id="PR00081">
    <property type="entry name" value="GDHRDH"/>
</dbReference>
<dbReference type="Proteomes" id="UP000024376">
    <property type="component" value="Unassembled WGS sequence"/>
</dbReference>
<keyword evidence="8" id="KW-0472">Membrane</keyword>
<dbReference type="PROSITE" id="PS00061">
    <property type="entry name" value="ADH_SHORT"/>
    <property type="match status" value="1"/>
</dbReference>
<evidence type="ECO:0000256" key="9">
    <source>
        <dbReference type="ARBA" id="ARBA00059620"/>
    </source>
</evidence>
<dbReference type="InterPro" id="IPR036291">
    <property type="entry name" value="NAD(P)-bd_dom_sf"/>
</dbReference>
<evidence type="ECO:0000256" key="5">
    <source>
        <dbReference type="ARBA" id="ARBA00022989"/>
    </source>
</evidence>
<dbReference type="PANTHER" id="PTHR24322">
    <property type="entry name" value="PKSB"/>
    <property type="match status" value="1"/>
</dbReference>
<evidence type="ECO:0000256" key="4">
    <source>
        <dbReference type="ARBA" id="ARBA00022857"/>
    </source>
</evidence>
<keyword evidence="3" id="KW-0812">Transmembrane</keyword>
<evidence type="ECO:0000256" key="11">
    <source>
        <dbReference type="ARBA" id="ARBA00082544"/>
    </source>
</evidence>
<dbReference type="InterPro" id="IPR002347">
    <property type="entry name" value="SDR_fam"/>
</dbReference>
<dbReference type="PANTHER" id="PTHR24322:SF736">
    <property type="entry name" value="RETINOL DEHYDROGENASE 10"/>
    <property type="match status" value="1"/>
</dbReference>
<dbReference type="GO" id="GO:0052650">
    <property type="term" value="F:all-trans-retinol dehydrogenase (NADP+) activity"/>
    <property type="evidence" value="ECO:0007669"/>
    <property type="project" value="UniProtKB-ARBA"/>
</dbReference>
<evidence type="ECO:0000313" key="13">
    <source>
        <dbReference type="EMBL" id="ETS06335.1"/>
    </source>
</evidence>
<evidence type="ECO:0000256" key="3">
    <source>
        <dbReference type="ARBA" id="ARBA00022692"/>
    </source>
</evidence>
<gene>
    <name evidence="13" type="ORF">M419DRAFT_4616</name>
</gene>
<dbReference type="SUPFAM" id="SSF51735">
    <property type="entry name" value="NAD(P)-binding Rossmann-fold domains"/>
    <property type="match status" value="1"/>
</dbReference>
<comment type="function">
    <text evidence="9">Catalyzes the reduction of all-trans-retinal to all-trans-retinol in the presence of NADPH.</text>
</comment>
<evidence type="ECO:0000256" key="2">
    <source>
        <dbReference type="ARBA" id="ARBA00006484"/>
    </source>
</evidence>
<comment type="subcellular location">
    <subcellularLocation>
        <location evidence="1">Membrane</location>
        <topology evidence="1">Multi-pass membrane protein</topology>
    </subcellularLocation>
</comment>
<dbReference type="FunFam" id="3.40.50.720:FF:000131">
    <property type="entry name" value="Short-chain dehydrogenase/reductase 3"/>
    <property type="match status" value="1"/>
</dbReference>
<keyword evidence="6" id="KW-0560">Oxidoreductase</keyword>
<organism evidence="13 14">
    <name type="scientific">Hypocrea jecorina (strain ATCC 56765 / BCRC 32924 / NRRL 11460 / Rut C-30)</name>
    <name type="common">Trichoderma reesei</name>
    <dbReference type="NCBI Taxonomy" id="1344414"/>
    <lineage>
        <taxon>Eukaryota</taxon>
        <taxon>Fungi</taxon>
        <taxon>Dikarya</taxon>
        <taxon>Ascomycota</taxon>
        <taxon>Pezizomycotina</taxon>
        <taxon>Sordariomycetes</taxon>
        <taxon>Hypocreomycetidae</taxon>
        <taxon>Hypocreales</taxon>
        <taxon>Hypocreaceae</taxon>
        <taxon>Trichoderma</taxon>
    </lineage>
</organism>
<keyword evidence="4" id="KW-0521">NADP</keyword>
<comment type="similarity">
    <text evidence="2 12">Belongs to the short-chain dehydrogenases/reductases (SDR) family.</text>
</comment>
<evidence type="ECO:0000256" key="12">
    <source>
        <dbReference type="RuleBase" id="RU000363"/>
    </source>
</evidence>
<accession>A0A024SM44</accession>
<evidence type="ECO:0000256" key="6">
    <source>
        <dbReference type="ARBA" id="ARBA00023002"/>
    </source>
</evidence>
<name>A0A024SM44_HYPJR</name>
<dbReference type="OrthoDB" id="10253736at2759"/>
<dbReference type="Pfam" id="PF00106">
    <property type="entry name" value="adh_short"/>
    <property type="match status" value="1"/>
</dbReference>
<dbReference type="GO" id="GO:0016020">
    <property type="term" value="C:membrane"/>
    <property type="evidence" value="ECO:0007669"/>
    <property type="project" value="UniProtKB-SubCell"/>
</dbReference>
<keyword evidence="7" id="KW-0443">Lipid metabolism</keyword>
<evidence type="ECO:0000256" key="8">
    <source>
        <dbReference type="ARBA" id="ARBA00023136"/>
    </source>
</evidence>
<dbReference type="AlphaFoldDB" id="A0A024SM44"/>
<dbReference type="PRINTS" id="PR00080">
    <property type="entry name" value="SDRFAMILY"/>
</dbReference>